<organism evidence="1 2">
    <name type="scientific">Phanerochaete sordida</name>
    <dbReference type="NCBI Taxonomy" id="48140"/>
    <lineage>
        <taxon>Eukaryota</taxon>
        <taxon>Fungi</taxon>
        <taxon>Dikarya</taxon>
        <taxon>Basidiomycota</taxon>
        <taxon>Agaricomycotina</taxon>
        <taxon>Agaricomycetes</taxon>
        <taxon>Polyporales</taxon>
        <taxon>Phanerochaetaceae</taxon>
        <taxon>Phanerochaete</taxon>
    </lineage>
</organism>
<evidence type="ECO:0000313" key="1">
    <source>
        <dbReference type="EMBL" id="GJE99414.1"/>
    </source>
</evidence>
<keyword evidence="2" id="KW-1185">Reference proteome</keyword>
<proteinExistence type="predicted"/>
<dbReference type="Proteomes" id="UP000703269">
    <property type="component" value="Unassembled WGS sequence"/>
</dbReference>
<dbReference type="AlphaFoldDB" id="A0A9P3LM70"/>
<comment type="caution">
    <text evidence="1">The sequence shown here is derived from an EMBL/GenBank/DDBJ whole genome shotgun (WGS) entry which is preliminary data.</text>
</comment>
<gene>
    <name evidence="1" type="ORF">PsYK624_156760</name>
</gene>
<dbReference type="EMBL" id="BPQB01000108">
    <property type="protein sequence ID" value="GJE99414.1"/>
    <property type="molecule type" value="Genomic_DNA"/>
</dbReference>
<evidence type="ECO:0000313" key="2">
    <source>
        <dbReference type="Proteomes" id="UP000703269"/>
    </source>
</evidence>
<protein>
    <submittedName>
        <fullName evidence="1">Uncharacterized protein</fullName>
    </submittedName>
</protein>
<accession>A0A9P3LM70</accession>
<name>A0A9P3LM70_9APHY</name>
<reference evidence="1 2" key="1">
    <citation type="submission" date="2021-08" db="EMBL/GenBank/DDBJ databases">
        <title>Draft Genome Sequence of Phanerochaete sordida strain YK-624.</title>
        <authorList>
            <person name="Mori T."/>
            <person name="Dohra H."/>
            <person name="Suzuki T."/>
            <person name="Kawagishi H."/>
            <person name="Hirai H."/>
        </authorList>
    </citation>
    <scope>NUCLEOTIDE SEQUENCE [LARGE SCALE GENOMIC DNA]</scope>
    <source>
        <strain evidence="1 2">YK-624</strain>
    </source>
</reference>
<sequence>MLSTRRRWLATVRPSRLHEALRTGAGGLLVAGREQCKARLIVNVVRGFYSRQEGTGASFGAAPHGAFTNDLEAFTYHLVLKARQAENWNLEPRRRE</sequence>